<dbReference type="RefSeq" id="WP_378616302.1">
    <property type="nucleotide sequence ID" value="NZ_JBHSAX010000033.1"/>
</dbReference>
<dbReference type="Proteomes" id="UP001595696">
    <property type="component" value="Unassembled WGS sequence"/>
</dbReference>
<dbReference type="EMBL" id="JBHSAX010000033">
    <property type="protein sequence ID" value="MFC3965962.1"/>
    <property type="molecule type" value="Genomic_DNA"/>
</dbReference>
<accession>A0ABV8E352</accession>
<comment type="caution">
    <text evidence="1">The sequence shown here is derived from an EMBL/GenBank/DDBJ whole genome shotgun (WGS) entry which is preliminary data.</text>
</comment>
<keyword evidence="2" id="KW-1185">Reference proteome</keyword>
<evidence type="ECO:0008006" key="3">
    <source>
        <dbReference type="Google" id="ProtNLM"/>
    </source>
</evidence>
<name>A0ABV8E352_9NOCA</name>
<protein>
    <recommendedName>
        <fullName evidence="3">Lipoprotein</fullName>
    </recommendedName>
</protein>
<evidence type="ECO:0000313" key="1">
    <source>
        <dbReference type="EMBL" id="MFC3965962.1"/>
    </source>
</evidence>
<reference evidence="2" key="1">
    <citation type="journal article" date="2019" name="Int. J. Syst. Evol. Microbiol.">
        <title>The Global Catalogue of Microorganisms (GCM) 10K type strain sequencing project: providing services to taxonomists for standard genome sequencing and annotation.</title>
        <authorList>
            <consortium name="The Broad Institute Genomics Platform"/>
            <consortium name="The Broad Institute Genome Sequencing Center for Infectious Disease"/>
            <person name="Wu L."/>
            <person name="Ma J."/>
        </authorList>
    </citation>
    <scope>NUCLEOTIDE SEQUENCE [LARGE SCALE GENOMIC DNA]</scope>
    <source>
        <strain evidence="2">CGMCC 4.7330</strain>
    </source>
</reference>
<sequence length="296" mass="31235">MVLAVGLSALGIGCSDGGEPGSDLEATEPLGYGKEVTVPISAAVTTLVYPGEEPRAPLRPHYAVGTVQQVTLRTDHNIEQIINDQQPRDFSNPEMTIPMTAEADADGIDLVLGNVTTDDPVLAKALTDAGGSHAGFEMSELGAITALRLAPSPDTSNTARAALEQAFYQAVYRSVTFPDEPVGVGAMWTVRQEVTGGVLLDQVTTATLTERDGDRLTLQLDVSQTPKSAVWSLPNDAGTLQIEDYRMTGSGTITVDLGLPLPVAGSITVGGHQAYRDARSDSMLQQTINTQVSWGE</sequence>
<proteinExistence type="predicted"/>
<gene>
    <name evidence="1" type="ORF">ACFO0B_28570</name>
</gene>
<evidence type="ECO:0000313" key="2">
    <source>
        <dbReference type="Proteomes" id="UP001595696"/>
    </source>
</evidence>
<organism evidence="1 2">
    <name type="scientific">Nocardia jiangsuensis</name>
    <dbReference type="NCBI Taxonomy" id="1691563"/>
    <lineage>
        <taxon>Bacteria</taxon>
        <taxon>Bacillati</taxon>
        <taxon>Actinomycetota</taxon>
        <taxon>Actinomycetes</taxon>
        <taxon>Mycobacteriales</taxon>
        <taxon>Nocardiaceae</taxon>
        <taxon>Nocardia</taxon>
    </lineage>
</organism>